<keyword evidence="2" id="KW-0804">Transcription</keyword>
<feature type="domain" description="HTH deoR-type" evidence="3">
    <location>
        <begin position="2"/>
        <end position="57"/>
    </location>
</feature>
<dbReference type="InterPro" id="IPR013196">
    <property type="entry name" value="HTH_11"/>
</dbReference>
<dbReference type="Proteomes" id="UP001597541">
    <property type="component" value="Unassembled WGS sequence"/>
</dbReference>
<dbReference type="EMBL" id="JBHUME010000008">
    <property type="protein sequence ID" value="MFD2613404.1"/>
    <property type="molecule type" value="Genomic_DNA"/>
</dbReference>
<dbReference type="RefSeq" id="WP_377603401.1">
    <property type="nucleotide sequence ID" value="NZ_JBHUME010000008.1"/>
</dbReference>
<keyword evidence="1" id="KW-0805">Transcription regulation</keyword>
<dbReference type="Pfam" id="PF13280">
    <property type="entry name" value="WYL"/>
    <property type="match status" value="1"/>
</dbReference>
<sequence>MANERRIAMMKIIDSRKKFTARELAERFQVSIRTIQRDLDYLQSIGFPLYTEVGPQGGYRALPNRILPPLQLNPSEALGLFLMLQFLEQLSDFPYSGIRHHLADQYYASLPGDIRERIDQMRAHVAFRQPFKAPPSPFTTPILEAAMQKQAVSFTYRGAGGLTENEAYPFGLYYENGRWYMPARKSGSIRLYRADRIQRLEQLPDKDDGVPSLQQWLNSRDNRPDCTVVLRFTDFGRRLAESDPLYGQLEHPVWTGNVPEEEFPFHARQLLRFGPEVKVEQPEALQLMVKELLAQSLQQYSRR</sequence>
<dbReference type="InterPro" id="IPR036390">
    <property type="entry name" value="WH_DNA-bd_sf"/>
</dbReference>
<evidence type="ECO:0000313" key="5">
    <source>
        <dbReference type="Proteomes" id="UP001597541"/>
    </source>
</evidence>
<accession>A0ABW5PE52</accession>
<dbReference type="PROSITE" id="PS52050">
    <property type="entry name" value="WYL"/>
    <property type="match status" value="1"/>
</dbReference>
<dbReference type="InterPro" id="IPR036388">
    <property type="entry name" value="WH-like_DNA-bd_sf"/>
</dbReference>
<dbReference type="InterPro" id="IPR026881">
    <property type="entry name" value="WYL_dom"/>
</dbReference>
<dbReference type="PANTHER" id="PTHR34580">
    <property type="match status" value="1"/>
</dbReference>
<dbReference type="PANTHER" id="PTHR34580:SF1">
    <property type="entry name" value="PROTEIN PAFC"/>
    <property type="match status" value="1"/>
</dbReference>
<reference evidence="5" key="1">
    <citation type="journal article" date="2019" name="Int. J. Syst. Evol. Microbiol.">
        <title>The Global Catalogue of Microorganisms (GCM) 10K type strain sequencing project: providing services to taxonomists for standard genome sequencing and annotation.</title>
        <authorList>
            <consortium name="The Broad Institute Genomics Platform"/>
            <consortium name="The Broad Institute Genome Sequencing Center for Infectious Disease"/>
            <person name="Wu L."/>
            <person name="Ma J."/>
        </authorList>
    </citation>
    <scope>NUCLEOTIDE SEQUENCE [LARGE SCALE GENOMIC DNA]</scope>
    <source>
        <strain evidence="5">KCTC 3950</strain>
    </source>
</reference>
<evidence type="ECO:0000256" key="2">
    <source>
        <dbReference type="ARBA" id="ARBA00023163"/>
    </source>
</evidence>
<comment type="caution">
    <text evidence="4">The sequence shown here is derived from an EMBL/GenBank/DDBJ whole genome shotgun (WGS) entry which is preliminary data.</text>
</comment>
<gene>
    <name evidence="4" type="ORF">ACFSUF_13315</name>
</gene>
<name>A0ABW5PE52_9BACL</name>
<organism evidence="4 5">
    <name type="scientific">Paenibacillus gansuensis</name>
    <dbReference type="NCBI Taxonomy" id="306542"/>
    <lineage>
        <taxon>Bacteria</taxon>
        <taxon>Bacillati</taxon>
        <taxon>Bacillota</taxon>
        <taxon>Bacilli</taxon>
        <taxon>Bacillales</taxon>
        <taxon>Paenibacillaceae</taxon>
        <taxon>Paenibacillus</taxon>
    </lineage>
</organism>
<keyword evidence="5" id="KW-1185">Reference proteome</keyword>
<dbReference type="InterPro" id="IPR051534">
    <property type="entry name" value="CBASS_pafABC_assoc_protein"/>
</dbReference>
<dbReference type="Gene3D" id="1.10.10.10">
    <property type="entry name" value="Winged helix-like DNA-binding domain superfamily/Winged helix DNA-binding domain"/>
    <property type="match status" value="1"/>
</dbReference>
<proteinExistence type="predicted"/>
<evidence type="ECO:0000313" key="4">
    <source>
        <dbReference type="EMBL" id="MFD2613404.1"/>
    </source>
</evidence>
<dbReference type="PROSITE" id="PS51000">
    <property type="entry name" value="HTH_DEOR_2"/>
    <property type="match status" value="1"/>
</dbReference>
<protein>
    <submittedName>
        <fullName evidence="4">Helix-turn-helix transcriptional regulator</fullName>
    </submittedName>
</protein>
<dbReference type="SUPFAM" id="SSF46785">
    <property type="entry name" value="Winged helix' DNA-binding domain"/>
    <property type="match status" value="1"/>
</dbReference>
<dbReference type="Pfam" id="PF08279">
    <property type="entry name" value="HTH_11"/>
    <property type="match status" value="1"/>
</dbReference>
<evidence type="ECO:0000256" key="1">
    <source>
        <dbReference type="ARBA" id="ARBA00023015"/>
    </source>
</evidence>
<evidence type="ECO:0000259" key="3">
    <source>
        <dbReference type="PROSITE" id="PS51000"/>
    </source>
</evidence>
<dbReference type="InterPro" id="IPR001034">
    <property type="entry name" value="DeoR_HTH"/>
</dbReference>